<keyword evidence="7" id="KW-1185">Reference proteome</keyword>
<proteinExistence type="inferred from homology"/>
<protein>
    <submittedName>
        <fullName evidence="6">Uncharacterized protein</fullName>
    </submittedName>
</protein>
<dbReference type="Pfam" id="PF09806">
    <property type="entry name" value="CDK2AP"/>
    <property type="match status" value="1"/>
</dbReference>
<dbReference type="Proteomes" id="UP000549394">
    <property type="component" value="Unassembled WGS sequence"/>
</dbReference>
<dbReference type="InterPro" id="IPR017266">
    <property type="entry name" value="DOC_1/2"/>
</dbReference>
<dbReference type="PANTHER" id="PTHR22607">
    <property type="entry name" value="DELETED IN ORAL CANCER 1/CDK2-ASSOCIATED PROTEIN 1"/>
    <property type="match status" value="1"/>
</dbReference>
<evidence type="ECO:0000256" key="2">
    <source>
        <dbReference type="ARBA" id="ARBA00008485"/>
    </source>
</evidence>
<dbReference type="GO" id="GO:0005737">
    <property type="term" value="C:cytoplasm"/>
    <property type="evidence" value="ECO:0007669"/>
    <property type="project" value="TreeGrafter"/>
</dbReference>
<evidence type="ECO:0000256" key="5">
    <source>
        <dbReference type="SAM" id="MobiDB-lite"/>
    </source>
</evidence>
<comment type="subcellular location">
    <subcellularLocation>
        <location evidence="1">Nucleus</location>
    </subcellularLocation>
</comment>
<gene>
    <name evidence="6" type="ORF">DGYR_LOCUS7300</name>
</gene>
<evidence type="ECO:0000313" key="7">
    <source>
        <dbReference type="Proteomes" id="UP000549394"/>
    </source>
</evidence>
<comment type="similarity">
    <text evidence="2">Belongs to the CDK2AP family.</text>
</comment>
<sequence>MSEQLPNNSEMSTPTTPVTPATPRIGQLKNTPPAKAVRRTPPPGSSLNSLAAPKPPRDVQGMSKYSQLLEVIEDIGNDIRPTYAGNKSSSERLKKGIAQAKLLVRECLIECGKNARS</sequence>
<accession>A0A7I8VWN8</accession>
<feature type="compositionally biased region" description="Low complexity" evidence="5">
    <location>
        <begin position="13"/>
        <end position="23"/>
    </location>
</feature>
<dbReference type="Gene3D" id="6.10.140.1300">
    <property type="match status" value="1"/>
</dbReference>
<dbReference type="AlphaFoldDB" id="A0A7I8VWN8"/>
<evidence type="ECO:0000256" key="1">
    <source>
        <dbReference type="ARBA" id="ARBA00004123"/>
    </source>
</evidence>
<feature type="compositionally biased region" description="Polar residues" evidence="5">
    <location>
        <begin position="1"/>
        <end position="12"/>
    </location>
</feature>
<keyword evidence="3" id="KW-0597">Phosphoprotein</keyword>
<dbReference type="PANTHER" id="PTHR22607:SF3">
    <property type="entry name" value="CDK2-ASSOCIATED PROTEIN 1, ISOFORM B"/>
    <property type="match status" value="1"/>
</dbReference>
<evidence type="ECO:0000256" key="3">
    <source>
        <dbReference type="ARBA" id="ARBA00022553"/>
    </source>
</evidence>
<feature type="region of interest" description="Disordered" evidence="5">
    <location>
        <begin position="1"/>
        <end position="60"/>
    </location>
</feature>
<evidence type="ECO:0000256" key="4">
    <source>
        <dbReference type="ARBA" id="ARBA00023242"/>
    </source>
</evidence>
<comment type="caution">
    <text evidence="6">The sequence shown here is derived from an EMBL/GenBank/DDBJ whole genome shotgun (WGS) entry which is preliminary data.</text>
</comment>
<dbReference type="EMBL" id="CAJFCJ010000009">
    <property type="protein sequence ID" value="CAD5119003.1"/>
    <property type="molecule type" value="Genomic_DNA"/>
</dbReference>
<dbReference type="GO" id="GO:0005634">
    <property type="term" value="C:nucleus"/>
    <property type="evidence" value="ECO:0007669"/>
    <property type="project" value="UniProtKB-SubCell"/>
</dbReference>
<dbReference type="OrthoDB" id="9628807at2759"/>
<name>A0A7I8VWN8_9ANNE</name>
<keyword evidence="4" id="KW-0539">Nucleus</keyword>
<reference evidence="6 7" key="1">
    <citation type="submission" date="2020-08" db="EMBL/GenBank/DDBJ databases">
        <authorList>
            <person name="Hejnol A."/>
        </authorList>
    </citation>
    <scope>NUCLEOTIDE SEQUENCE [LARGE SCALE GENOMIC DNA]</scope>
</reference>
<organism evidence="6 7">
    <name type="scientific">Dimorphilus gyrociliatus</name>
    <dbReference type="NCBI Taxonomy" id="2664684"/>
    <lineage>
        <taxon>Eukaryota</taxon>
        <taxon>Metazoa</taxon>
        <taxon>Spiralia</taxon>
        <taxon>Lophotrochozoa</taxon>
        <taxon>Annelida</taxon>
        <taxon>Polychaeta</taxon>
        <taxon>Polychaeta incertae sedis</taxon>
        <taxon>Dinophilidae</taxon>
        <taxon>Dimorphilus</taxon>
    </lineage>
</organism>
<evidence type="ECO:0000313" key="6">
    <source>
        <dbReference type="EMBL" id="CAD5119003.1"/>
    </source>
</evidence>